<dbReference type="CDD" id="cd04471">
    <property type="entry name" value="S1_RNase_R"/>
    <property type="match status" value="1"/>
</dbReference>
<dbReference type="SMART" id="SM00955">
    <property type="entry name" value="RNB"/>
    <property type="match status" value="1"/>
</dbReference>
<feature type="compositionally biased region" description="Basic and acidic residues" evidence="9">
    <location>
        <begin position="102"/>
        <end position="111"/>
    </location>
</feature>
<feature type="compositionally biased region" description="Basic and acidic residues" evidence="9">
    <location>
        <begin position="121"/>
        <end position="141"/>
    </location>
</feature>
<dbReference type="InterPro" id="IPR004476">
    <property type="entry name" value="RNase_II/RNase_R"/>
</dbReference>
<name>I4AJV9_BERLS</name>
<evidence type="ECO:0000256" key="5">
    <source>
        <dbReference type="ARBA" id="ARBA00022801"/>
    </source>
</evidence>
<keyword evidence="4 8" id="KW-0540">Nuclease</keyword>
<comment type="function">
    <text evidence="8">3'-5' exoribonuclease that releases 5'-nucleoside monophosphates and is involved in maturation of structured RNAs.</text>
</comment>
<dbReference type="InterPro" id="IPR050180">
    <property type="entry name" value="RNR_Ribonuclease"/>
</dbReference>
<dbReference type="eggNOG" id="COG0557">
    <property type="taxonomic scope" value="Bacteria"/>
</dbReference>
<dbReference type="NCBIfam" id="TIGR02063">
    <property type="entry name" value="RNase_R"/>
    <property type="match status" value="1"/>
</dbReference>
<keyword evidence="3 8" id="KW-0963">Cytoplasm</keyword>
<dbReference type="HAMAP" id="MF_01895">
    <property type="entry name" value="RNase_R"/>
    <property type="match status" value="1"/>
</dbReference>
<dbReference type="Proteomes" id="UP000006054">
    <property type="component" value="Chromosome"/>
</dbReference>
<keyword evidence="5 8" id="KW-0378">Hydrolase</keyword>
<dbReference type="InterPro" id="IPR012340">
    <property type="entry name" value="NA-bd_OB-fold"/>
</dbReference>
<evidence type="ECO:0000256" key="6">
    <source>
        <dbReference type="ARBA" id="ARBA00022839"/>
    </source>
</evidence>
<dbReference type="PATRIC" id="fig|880071.3.peg.1826"/>
<comment type="subcellular location">
    <subcellularLocation>
        <location evidence="2 8">Cytoplasm</location>
    </subcellularLocation>
</comment>
<evidence type="ECO:0000256" key="2">
    <source>
        <dbReference type="ARBA" id="ARBA00004496"/>
    </source>
</evidence>
<dbReference type="HOGENOM" id="CLU_002333_7_3_10"/>
<gene>
    <name evidence="8" type="primary">rnr</name>
    <name evidence="11" type="ordered locus">Fleli_1846</name>
</gene>
<dbReference type="GO" id="GO:0008859">
    <property type="term" value="F:exoribonuclease II activity"/>
    <property type="evidence" value="ECO:0007669"/>
    <property type="project" value="UniProtKB-UniRule"/>
</dbReference>
<dbReference type="Pfam" id="PF00575">
    <property type="entry name" value="S1"/>
    <property type="match status" value="1"/>
</dbReference>
<feature type="compositionally biased region" description="Basic and acidic residues" evidence="9">
    <location>
        <begin position="72"/>
        <end position="94"/>
    </location>
</feature>
<evidence type="ECO:0000256" key="8">
    <source>
        <dbReference type="HAMAP-Rule" id="MF_01895"/>
    </source>
</evidence>
<dbReference type="PROSITE" id="PS01175">
    <property type="entry name" value="RIBONUCLEASE_II"/>
    <property type="match status" value="1"/>
</dbReference>
<dbReference type="InterPro" id="IPR040476">
    <property type="entry name" value="CSD2"/>
</dbReference>
<dbReference type="InterPro" id="IPR003029">
    <property type="entry name" value="S1_domain"/>
</dbReference>
<organism evidence="11 12">
    <name type="scientific">Bernardetia litoralis (strain ATCC 23117 / DSM 6794 / NBRC 15988 / NCIMB 1366 / Fx l1 / Sio-4)</name>
    <name type="common">Flexibacter litoralis</name>
    <dbReference type="NCBI Taxonomy" id="880071"/>
    <lineage>
        <taxon>Bacteria</taxon>
        <taxon>Pseudomonadati</taxon>
        <taxon>Bacteroidota</taxon>
        <taxon>Cytophagia</taxon>
        <taxon>Cytophagales</taxon>
        <taxon>Bernardetiaceae</taxon>
        <taxon>Bernardetia</taxon>
    </lineage>
</organism>
<evidence type="ECO:0000256" key="1">
    <source>
        <dbReference type="ARBA" id="ARBA00001849"/>
    </source>
</evidence>
<comment type="catalytic activity">
    <reaction evidence="1 8">
        <text>Exonucleolytic cleavage in the 3'- to 5'-direction to yield nucleoside 5'-phosphates.</text>
        <dbReference type="EC" id="3.1.13.1"/>
    </reaction>
</comment>
<dbReference type="RefSeq" id="WP_014797696.1">
    <property type="nucleotide sequence ID" value="NC_018018.1"/>
</dbReference>
<protein>
    <recommendedName>
        <fullName evidence="8">Ribonuclease R</fullName>
        <shortName evidence="8">RNase R</shortName>
        <ecNumber evidence="8">3.1.13.1</ecNumber>
    </recommendedName>
</protein>
<dbReference type="Pfam" id="PF00773">
    <property type="entry name" value="RNB"/>
    <property type="match status" value="1"/>
</dbReference>
<evidence type="ECO:0000256" key="7">
    <source>
        <dbReference type="ARBA" id="ARBA00022884"/>
    </source>
</evidence>
<dbReference type="GO" id="GO:0005829">
    <property type="term" value="C:cytosol"/>
    <property type="evidence" value="ECO:0007669"/>
    <property type="project" value="TreeGrafter"/>
</dbReference>
<evidence type="ECO:0000313" key="11">
    <source>
        <dbReference type="EMBL" id="AFM04244.1"/>
    </source>
</evidence>
<dbReference type="SUPFAM" id="SSF50249">
    <property type="entry name" value="Nucleic acid-binding proteins"/>
    <property type="match status" value="4"/>
</dbReference>
<proteinExistence type="inferred from homology"/>
<comment type="similarity">
    <text evidence="8">Belongs to the RNR ribonuclease family. RNase R subfamily.</text>
</comment>
<dbReference type="GO" id="GO:0006402">
    <property type="term" value="P:mRNA catabolic process"/>
    <property type="evidence" value="ECO:0007669"/>
    <property type="project" value="TreeGrafter"/>
</dbReference>
<dbReference type="NCBIfam" id="TIGR00358">
    <property type="entry name" value="3_prime_RNase"/>
    <property type="match status" value="1"/>
</dbReference>
<keyword evidence="7 8" id="KW-0694">RNA-binding</keyword>
<evidence type="ECO:0000259" key="10">
    <source>
        <dbReference type="PROSITE" id="PS50126"/>
    </source>
</evidence>
<sequence length="797" mass="91506">MTKKKKTKNEKNPRLSREEIQKLATGLIETLAQSKSESFTLRQLYTKMGLTEKEQKENIREIVETITASENEVSKIEEPQQKQEVVEPKKEEPQRNSNQKQTSKENTKEIIRNTTVQKQALDSDRLDNEQKEEAHKVKSHTELQKNEYIGTVDGGQRDSAYIICEGLEEDAWVGGHKIKGAITGDIVKIKLTGKQKGKNPEAEVLEIIERGRTEFVGNVQLLNRFAFVTVEAKKLKLDIFVPLDNLNGATNDDKVIVKVLKWSEEKGKNPLGEVTEVLGKVGENEAEIHAIMVEFGLPMDFDEKLIKKAEEVPDDLTDKEFKKRRDFRPILTFTIDPHDAKDFDDAISLSYLPNGNYEIGVHIADVTHYIRPNTLLEKEAQKRATSVYLVDRVVPMLPERISNNLCSLRPQEEKLAFSAVFELDKNGSVHNRWYGKTVIYSDRRFTYEEAQERIETKEGDYADEINLLNDIAKKLQAKRFKHGAISFETQEVKFQLDENGKPLGVIQKIRKDAHKLVEEYMLLANKSVAEFVYRYKNGKEKNTMIYRVHDDPDPDKLANLKAMAKSFGYDINIEPEFFAASLAKLVEDTEGKPEYETLQSLAIRSMSKAVYTTKATGHFGLAFDHYSHFTSPIRRYPDMMAHRLIEKYLKNNIKSVNPEKYESMARHSSDMEKRASDAERASIRFKQAEFMSAHIGEVFEGMVSGVTEWGLYVEVTSTACEGMIRLSDIKGDYYEYEPKNQRIIGRKSQKTYTLGNKVEVRVKGVDMEKRTIDLLLETEEEHYVSSNKSRKPRRGRK</sequence>
<dbReference type="EMBL" id="CP003345">
    <property type="protein sequence ID" value="AFM04244.1"/>
    <property type="molecule type" value="Genomic_DNA"/>
</dbReference>
<dbReference type="InterPro" id="IPR013223">
    <property type="entry name" value="RNase_B_OB_dom"/>
</dbReference>
<evidence type="ECO:0000256" key="3">
    <source>
        <dbReference type="ARBA" id="ARBA00022490"/>
    </source>
</evidence>
<keyword evidence="12" id="KW-1185">Reference proteome</keyword>
<dbReference type="AlphaFoldDB" id="I4AJV9"/>
<reference evidence="12" key="1">
    <citation type="submission" date="2012-06" db="EMBL/GenBank/DDBJ databases">
        <title>The complete genome of Flexibacter litoralis DSM 6794.</title>
        <authorList>
            <person name="Lucas S."/>
            <person name="Copeland A."/>
            <person name="Lapidus A."/>
            <person name="Glavina del Rio T."/>
            <person name="Dalin E."/>
            <person name="Tice H."/>
            <person name="Bruce D."/>
            <person name="Goodwin L."/>
            <person name="Pitluck S."/>
            <person name="Peters L."/>
            <person name="Ovchinnikova G."/>
            <person name="Lu M."/>
            <person name="Kyrpides N."/>
            <person name="Mavromatis K."/>
            <person name="Ivanova N."/>
            <person name="Brettin T."/>
            <person name="Detter J.C."/>
            <person name="Han C."/>
            <person name="Larimer F."/>
            <person name="Land M."/>
            <person name="Hauser L."/>
            <person name="Markowitz V."/>
            <person name="Cheng J.-F."/>
            <person name="Hugenholtz P."/>
            <person name="Woyke T."/>
            <person name="Wu D."/>
            <person name="Spring S."/>
            <person name="Lang E."/>
            <person name="Kopitz M."/>
            <person name="Brambilla E."/>
            <person name="Klenk H.-P."/>
            <person name="Eisen J.A."/>
        </authorList>
    </citation>
    <scope>NUCLEOTIDE SEQUENCE [LARGE SCALE GENOMIC DNA]</scope>
    <source>
        <strain evidence="12">ATCC 23117 / DSM 6794 / NBRC 15988 / NCIMB 1366 / Sio-4</strain>
    </source>
</reference>
<dbReference type="PANTHER" id="PTHR23355">
    <property type="entry name" value="RIBONUCLEASE"/>
    <property type="match status" value="1"/>
</dbReference>
<feature type="region of interest" description="Disordered" evidence="9">
    <location>
        <begin position="67"/>
        <end position="141"/>
    </location>
</feature>
<dbReference type="GO" id="GO:0003723">
    <property type="term" value="F:RNA binding"/>
    <property type="evidence" value="ECO:0007669"/>
    <property type="project" value="UniProtKB-UniRule"/>
</dbReference>
<evidence type="ECO:0000313" key="12">
    <source>
        <dbReference type="Proteomes" id="UP000006054"/>
    </source>
</evidence>
<dbReference type="KEGG" id="fli:Fleli_1846"/>
<dbReference type="Pfam" id="PF17876">
    <property type="entry name" value="CSD2"/>
    <property type="match status" value="1"/>
</dbReference>
<evidence type="ECO:0000256" key="9">
    <source>
        <dbReference type="SAM" id="MobiDB-lite"/>
    </source>
</evidence>
<dbReference type="Pfam" id="PF08206">
    <property type="entry name" value="OB_RNB"/>
    <property type="match status" value="1"/>
</dbReference>
<feature type="domain" description="S1 motif" evidence="10">
    <location>
        <begin position="696"/>
        <end position="777"/>
    </location>
</feature>
<dbReference type="PANTHER" id="PTHR23355:SF9">
    <property type="entry name" value="DIS3-LIKE EXONUCLEASE 2"/>
    <property type="match status" value="1"/>
</dbReference>
<dbReference type="OrthoDB" id="9764149at2"/>
<dbReference type="STRING" id="880071.Fleli_1846"/>
<dbReference type="InterPro" id="IPR001900">
    <property type="entry name" value="RNase_II/R"/>
</dbReference>
<evidence type="ECO:0000256" key="4">
    <source>
        <dbReference type="ARBA" id="ARBA00022722"/>
    </source>
</evidence>
<dbReference type="Gene3D" id="2.40.50.140">
    <property type="entry name" value="Nucleic acid-binding proteins"/>
    <property type="match status" value="3"/>
</dbReference>
<dbReference type="PROSITE" id="PS50126">
    <property type="entry name" value="S1"/>
    <property type="match status" value="1"/>
</dbReference>
<keyword evidence="6 8" id="KW-0269">Exonuclease</keyword>
<dbReference type="EC" id="3.1.13.1" evidence="8"/>
<dbReference type="InterPro" id="IPR022966">
    <property type="entry name" value="RNase_II/R_CS"/>
</dbReference>
<accession>I4AJV9</accession>
<dbReference type="SMART" id="SM00316">
    <property type="entry name" value="S1"/>
    <property type="match status" value="1"/>
</dbReference>
<dbReference type="InterPro" id="IPR011805">
    <property type="entry name" value="RNase_R"/>
</dbReference>